<protein>
    <recommendedName>
        <fullName evidence="8">Holin</fullName>
    </recommendedName>
</protein>
<evidence type="ECO:0008006" key="8">
    <source>
        <dbReference type="Google" id="ProtNLM"/>
    </source>
</evidence>
<dbReference type="AlphaFoldDB" id="A0A081L694"/>
<evidence type="ECO:0000256" key="5">
    <source>
        <dbReference type="SAM" id="Phobius"/>
    </source>
</evidence>
<evidence type="ECO:0000256" key="1">
    <source>
        <dbReference type="ARBA" id="ARBA00004370"/>
    </source>
</evidence>
<evidence type="ECO:0000256" key="2">
    <source>
        <dbReference type="ARBA" id="ARBA00022692"/>
    </source>
</evidence>
<evidence type="ECO:0000313" key="7">
    <source>
        <dbReference type="Proteomes" id="UP000028091"/>
    </source>
</evidence>
<comment type="caution">
    <text evidence="6">The sequence shown here is derived from an EMBL/GenBank/DDBJ whole genome shotgun (WGS) entry which is preliminary data.</text>
</comment>
<dbReference type="EMBL" id="JOTP01000068">
    <property type="protein sequence ID" value="KEP24770.1"/>
    <property type="molecule type" value="Genomic_DNA"/>
</dbReference>
<evidence type="ECO:0000313" key="6">
    <source>
        <dbReference type="EMBL" id="KEP24770.1"/>
    </source>
</evidence>
<dbReference type="Proteomes" id="UP000028091">
    <property type="component" value="Unassembled WGS sequence"/>
</dbReference>
<dbReference type="GO" id="GO:0016020">
    <property type="term" value="C:membrane"/>
    <property type="evidence" value="ECO:0007669"/>
    <property type="project" value="UniProtKB-SubCell"/>
</dbReference>
<evidence type="ECO:0000256" key="3">
    <source>
        <dbReference type="ARBA" id="ARBA00022989"/>
    </source>
</evidence>
<keyword evidence="3 5" id="KW-1133">Transmembrane helix</keyword>
<sequence length="87" mass="9817">MNNLDKGTVIRTVLLLVALINQFLVMFGKTPLPLDEESVNNLADVLYVAVSTLFTTVMTLITWFKNNYVTDKGKQQKEVLKQKGLTK</sequence>
<name>A0A081L694_9BACI</name>
<gene>
    <name evidence="6" type="ORF">BA70_17665</name>
</gene>
<dbReference type="RefSeq" id="WP_034325265.1">
    <property type="nucleotide sequence ID" value="NZ_JOTP01000068.1"/>
</dbReference>
<proteinExistence type="predicted"/>
<dbReference type="OrthoDB" id="2405362at2"/>
<keyword evidence="2 5" id="KW-0812">Transmembrane</keyword>
<dbReference type="NCBIfam" id="TIGR01592">
    <property type="entry name" value="holin_SPP1"/>
    <property type="match status" value="1"/>
</dbReference>
<accession>A0A081L694</accession>
<feature type="transmembrane region" description="Helical" evidence="5">
    <location>
        <begin position="7"/>
        <end position="25"/>
    </location>
</feature>
<dbReference type="InterPro" id="IPR006479">
    <property type="entry name" value="Holin"/>
</dbReference>
<organism evidence="6 7">
    <name type="scientific">Bacillus zhangzhouensis</name>
    <dbReference type="NCBI Taxonomy" id="1178540"/>
    <lineage>
        <taxon>Bacteria</taxon>
        <taxon>Bacillati</taxon>
        <taxon>Bacillota</taxon>
        <taxon>Bacilli</taxon>
        <taxon>Bacillales</taxon>
        <taxon>Bacillaceae</taxon>
        <taxon>Bacillus</taxon>
    </lineage>
</organism>
<dbReference type="Pfam" id="PF04688">
    <property type="entry name" value="Holin_SPP1"/>
    <property type="match status" value="1"/>
</dbReference>
<dbReference type="eggNOG" id="ENOG5033B7V">
    <property type="taxonomic scope" value="Bacteria"/>
</dbReference>
<feature type="transmembrane region" description="Helical" evidence="5">
    <location>
        <begin position="45"/>
        <end position="64"/>
    </location>
</feature>
<keyword evidence="7" id="KW-1185">Reference proteome</keyword>
<comment type="subcellular location">
    <subcellularLocation>
        <location evidence="1">Membrane</location>
    </subcellularLocation>
</comment>
<reference evidence="6 7" key="1">
    <citation type="submission" date="2012-09" db="EMBL/GenBank/DDBJ databases">
        <title>Genome Sequence of Bacillus sp. DW5-4.</title>
        <authorList>
            <person name="Lai Q."/>
            <person name="Liu Y."/>
            <person name="Shao Z."/>
        </authorList>
    </citation>
    <scope>NUCLEOTIDE SEQUENCE [LARGE SCALE GENOMIC DNA]</scope>
    <source>
        <strain evidence="6 7">DW5-4</strain>
    </source>
</reference>
<keyword evidence="4 5" id="KW-0472">Membrane</keyword>
<evidence type="ECO:0000256" key="4">
    <source>
        <dbReference type="ARBA" id="ARBA00023136"/>
    </source>
</evidence>